<accession>A0ABN2NJL7</accession>
<dbReference type="Gene3D" id="1.10.10.10">
    <property type="entry name" value="Winged helix-like DNA-binding domain superfamily/Winged helix DNA-binding domain"/>
    <property type="match status" value="1"/>
</dbReference>
<proteinExistence type="predicted"/>
<dbReference type="PANTHER" id="PTHR39515:SF2">
    <property type="entry name" value="HTH-TYPE TRANSCRIPTIONAL REGULATOR RV0880"/>
    <property type="match status" value="1"/>
</dbReference>
<dbReference type="InterPro" id="IPR036390">
    <property type="entry name" value="WH_DNA-bd_sf"/>
</dbReference>
<dbReference type="EMBL" id="BAAAQK010000025">
    <property type="protein sequence ID" value="GAA1870773.1"/>
    <property type="molecule type" value="Genomic_DNA"/>
</dbReference>
<dbReference type="InterPro" id="IPR036388">
    <property type="entry name" value="WH-like_DNA-bd_sf"/>
</dbReference>
<dbReference type="InterPro" id="IPR000835">
    <property type="entry name" value="HTH_MarR-typ"/>
</dbReference>
<dbReference type="PANTHER" id="PTHR39515">
    <property type="entry name" value="CONSERVED PROTEIN"/>
    <property type="match status" value="1"/>
</dbReference>
<evidence type="ECO:0000313" key="3">
    <source>
        <dbReference type="Proteomes" id="UP001500449"/>
    </source>
</evidence>
<sequence length="150" mass="15639">MDERDPAEVAAALLAGVGTLVRRVRLVPTGALSMPQRAALAAVERSGPTTSAALAREMQITAQAMGATLGELGEGGLVDRRKDPDDGRRVVLTITATGRQALQDKRNGRVELLARALTGGAFTPAELELLAAAAPLLERLAQGIPDGPRR</sequence>
<dbReference type="Pfam" id="PF12802">
    <property type="entry name" value="MarR_2"/>
    <property type="match status" value="1"/>
</dbReference>
<comment type="caution">
    <text evidence="2">The sequence shown here is derived from an EMBL/GenBank/DDBJ whole genome shotgun (WGS) entry which is preliminary data.</text>
</comment>
<reference evidence="2 3" key="1">
    <citation type="journal article" date="2019" name="Int. J. Syst. Evol. Microbiol.">
        <title>The Global Catalogue of Microorganisms (GCM) 10K type strain sequencing project: providing services to taxonomists for standard genome sequencing and annotation.</title>
        <authorList>
            <consortium name="The Broad Institute Genomics Platform"/>
            <consortium name="The Broad Institute Genome Sequencing Center for Infectious Disease"/>
            <person name="Wu L."/>
            <person name="Ma J."/>
        </authorList>
    </citation>
    <scope>NUCLEOTIDE SEQUENCE [LARGE SCALE GENOMIC DNA]</scope>
    <source>
        <strain evidence="2 3">JCM 16009</strain>
    </source>
</reference>
<dbReference type="InterPro" id="IPR052526">
    <property type="entry name" value="HTH-type_Bedaq_tolerance"/>
</dbReference>
<protein>
    <submittedName>
        <fullName evidence="2">MarR family transcriptional regulator</fullName>
    </submittedName>
</protein>
<evidence type="ECO:0000313" key="2">
    <source>
        <dbReference type="EMBL" id="GAA1870773.1"/>
    </source>
</evidence>
<dbReference type="PROSITE" id="PS50995">
    <property type="entry name" value="HTH_MARR_2"/>
    <property type="match status" value="1"/>
</dbReference>
<keyword evidence="3" id="KW-1185">Reference proteome</keyword>
<organism evidence="2 3">
    <name type="scientific">Pseudonocardia ailaonensis</name>
    <dbReference type="NCBI Taxonomy" id="367279"/>
    <lineage>
        <taxon>Bacteria</taxon>
        <taxon>Bacillati</taxon>
        <taxon>Actinomycetota</taxon>
        <taxon>Actinomycetes</taxon>
        <taxon>Pseudonocardiales</taxon>
        <taxon>Pseudonocardiaceae</taxon>
        <taxon>Pseudonocardia</taxon>
    </lineage>
</organism>
<dbReference type="Proteomes" id="UP001500449">
    <property type="component" value="Unassembled WGS sequence"/>
</dbReference>
<gene>
    <name evidence="2" type="ORF">GCM10009836_59310</name>
</gene>
<dbReference type="SUPFAM" id="SSF46785">
    <property type="entry name" value="Winged helix' DNA-binding domain"/>
    <property type="match status" value="1"/>
</dbReference>
<dbReference type="SMART" id="SM00347">
    <property type="entry name" value="HTH_MARR"/>
    <property type="match status" value="1"/>
</dbReference>
<feature type="domain" description="HTH marR-type" evidence="1">
    <location>
        <begin position="1"/>
        <end position="139"/>
    </location>
</feature>
<name>A0ABN2NJL7_9PSEU</name>
<dbReference type="RefSeq" id="WP_344424462.1">
    <property type="nucleotide sequence ID" value="NZ_BAAAQK010000025.1"/>
</dbReference>
<dbReference type="Gene3D" id="1.10.287.100">
    <property type="match status" value="1"/>
</dbReference>
<evidence type="ECO:0000259" key="1">
    <source>
        <dbReference type="PROSITE" id="PS50995"/>
    </source>
</evidence>